<dbReference type="AlphaFoldDB" id="A0AAV4JAY0"/>
<protein>
    <submittedName>
        <fullName evidence="1">Craniofacial development protein 2</fullName>
    </submittedName>
</protein>
<gene>
    <name evidence="1" type="ORF">ElyMa_006883200</name>
</gene>
<dbReference type="EMBL" id="BMAT01013771">
    <property type="protein sequence ID" value="GFS19819.1"/>
    <property type="molecule type" value="Genomic_DNA"/>
</dbReference>
<dbReference type="InterPro" id="IPR027124">
    <property type="entry name" value="Swc5/CFDP1/2"/>
</dbReference>
<dbReference type="PANTHER" id="PTHR23227">
    <property type="entry name" value="BUCENTAUR RELATED"/>
    <property type="match status" value="1"/>
</dbReference>
<comment type="caution">
    <text evidence="1">The sequence shown here is derived from an EMBL/GenBank/DDBJ whole genome shotgun (WGS) entry which is preliminary data.</text>
</comment>
<dbReference type="SUPFAM" id="SSF56219">
    <property type="entry name" value="DNase I-like"/>
    <property type="match status" value="1"/>
</dbReference>
<organism evidence="1 2">
    <name type="scientific">Elysia marginata</name>
    <dbReference type="NCBI Taxonomy" id="1093978"/>
    <lineage>
        <taxon>Eukaryota</taxon>
        <taxon>Metazoa</taxon>
        <taxon>Spiralia</taxon>
        <taxon>Lophotrochozoa</taxon>
        <taxon>Mollusca</taxon>
        <taxon>Gastropoda</taxon>
        <taxon>Heterobranchia</taxon>
        <taxon>Euthyneura</taxon>
        <taxon>Panpulmonata</taxon>
        <taxon>Sacoglossa</taxon>
        <taxon>Placobranchoidea</taxon>
        <taxon>Plakobranchidae</taxon>
        <taxon>Elysia</taxon>
    </lineage>
</organism>
<dbReference type="Gene3D" id="3.60.10.10">
    <property type="entry name" value="Endonuclease/exonuclease/phosphatase"/>
    <property type="match status" value="1"/>
</dbReference>
<dbReference type="InterPro" id="IPR036691">
    <property type="entry name" value="Endo/exonu/phosph_ase_sf"/>
</dbReference>
<dbReference type="PANTHER" id="PTHR23227:SF67">
    <property type="entry name" value="CRANIOFACIAL DEVELOPMENT PROTEIN 2-LIKE"/>
    <property type="match status" value="1"/>
</dbReference>
<accession>A0AAV4JAY0</accession>
<proteinExistence type="predicted"/>
<reference evidence="1 2" key="1">
    <citation type="journal article" date="2021" name="Elife">
        <title>Chloroplast acquisition without the gene transfer in kleptoplastic sea slugs, Plakobranchus ocellatus.</title>
        <authorList>
            <person name="Maeda T."/>
            <person name="Takahashi S."/>
            <person name="Yoshida T."/>
            <person name="Shimamura S."/>
            <person name="Takaki Y."/>
            <person name="Nagai Y."/>
            <person name="Toyoda A."/>
            <person name="Suzuki Y."/>
            <person name="Arimoto A."/>
            <person name="Ishii H."/>
            <person name="Satoh N."/>
            <person name="Nishiyama T."/>
            <person name="Hasebe M."/>
            <person name="Maruyama T."/>
            <person name="Minagawa J."/>
            <person name="Obokata J."/>
            <person name="Shigenobu S."/>
        </authorList>
    </citation>
    <scope>NUCLEOTIDE SEQUENCE [LARGE SCALE GENOMIC DNA]</scope>
</reference>
<dbReference type="Proteomes" id="UP000762676">
    <property type="component" value="Unassembled WGS sequence"/>
</dbReference>
<sequence>MYYSCRDDGSHIGGVALILDRKTNKSLMEWEPINHRIIRARLYSRFTKLTIVQCYAPTDNEKDEFYSKVQEVLTYIPKHDATIVMGDLNAKVGSDNTGFEEYMGKHGLGVTNKNGKRFLEFCIGNNLVIGGTIFKHKDSPQGDMELSRWKDQKPDRPCSYKSTMAIISC</sequence>
<evidence type="ECO:0000313" key="2">
    <source>
        <dbReference type="Proteomes" id="UP000762676"/>
    </source>
</evidence>
<evidence type="ECO:0000313" key="1">
    <source>
        <dbReference type="EMBL" id="GFS19819.1"/>
    </source>
</evidence>
<keyword evidence="2" id="KW-1185">Reference proteome</keyword>
<name>A0AAV4JAY0_9GAST</name>